<dbReference type="OMA" id="AIDWCPA"/>
<dbReference type="AlphaFoldDB" id="A0A3B4CEA9"/>
<feature type="coiled-coil region" evidence="1">
    <location>
        <begin position="93"/>
        <end position="184"/>
    </location>
</feature>
<protein>
    <submittedName>
        <fullName evidence="2">Uncharacterized protein</fullName>
    </submittedName>
</protein>
<keyword evidence="3" id="KW-1185">Reference proteome</keyword>
<evidence type="ECO:0000313" key="2">
    <source>
        <dbReference type="Ensembl" id="ENSPNAP00000010282.2"/>
    </source>
</evidence>
<dbReference type="GeneID" id="108412287"/>
<evidence type="ECO:0000256" key="1">
    <source>
        <dbReference type="SAM" id="Coils"/>
    </source>
</evidence>
<dbReference type="STRING" id="42514.ENSPNAP00000010282"/>
<proteinExistence type="predicted"/>
<evidence type="ECO:0000313" key="3">
    <source>
        <dbReference type="Proteomes" id="UP001501920"/>
    </source>
</evidence>
<dbReference type="Proteomes" id="UP001501920">
    <property type="component" value="Chromosome 14"/>
</dbReference>
<reference evidence="2" key="3">
    <citation type="submission" date="2025-09" db="UniProtKB">
        <authorList>
            <consortium name="Ensembl"/>
        </authorList>
    </citation>
    <scope>IDENTIFICATION</scope>
</reference>
<accession>A0A3B4CEA9</accession>
<reference evidence="2" key="2">
    <citation type="submission" date="2025-08" db="UniProtKB">
        <authorList>
            <consortium name="Ensembl"/>
        </authorList>
    </citation>
    <scope>IDENTIFICATION</scope>
</reference>
<dbReference type="RefSeq" id="XP_017539750.1">
    <property type="nucleotide sequence ID" value="XM_017684261.2"/>
</dbReference>
<dbReference type="GO" id="GO:0000776">
    <property type="term" value="C:kinetochore"/>
    <property type="evidence" value="ECO:0007669"/>
    <property type="project" value="InterPro"/>
</dbReference>
<reference evidence="2 3" key="1">
    <citation type="submission" date="2020-10" db="EMBL/GenBank/DDBJ databases">
        <title>Pygocentrus nattereri (red-bellied piranha) genome, fPygNat1, primary haplotype.</title>
        <authorList>
            <person name="Myers G."/>
            <person name="Meyer A."/>
            <person name="Karagic N."/>
            <person name="Pippel M."/>
            <person name="Winkler S."/>
            <person name="Tracey A."/>
            <person name="Wood J."/>
            <person name="Formenti G."/>
            <person name="Howe K."/>
            <person name="Fedrigo O."/>
            <person name="Jarvis E.D."/>
        </authorList>
    </citation>
    <scope>NUCLEOTIDE SEQUENCE [LARGE SCALE GENOMIC DNA]</scope>
</reference>
<dbReference type="PANTHER" id="PTHR31504:SF1">
    <property type="entry name" value="ZW10 INTERACTOR"/>
    <property type="match status" value="1"/>
</dbReference>
<dbReference type="PANTHER" id="PTHR31504">
    <property type="entry name" value="ZW10 INTERACTOR ZWINT"/>
    <property type="match status" value="1"/>
</dbReference>
<keyword evidence="1" id="KW-0175">Coiled coil</keyword>
<dbReference type="GeneTree" id="ENSGT00990000204190"/>
<dbReference type="Ensembl" id="ENSPNAT00000016897.2">
    <property type="protein sequence ID" value="ENSPNAP00000010282.2"/>
    <property type="gene ID" value="ENSPNAG00000015829.2"/>
</dbReference>
<organism evidence="2 3">
    <name type="scientific">Pygocentrus nattereri</name>
    <name type="common">Red-bellied piranha</name>
    <dbReference type="NCBI Taxonomy" id="42514"/>
    <lineage>
        <taxon>Eukaryota</taxon>
        <taxon>Metazoa</taxon>
        <taxon>Chordata</taxon>
        <taxon>Craniata</taxon>
        <taxon>Vertebrata</taxon>
        <taxon>Euteleostomi</taxon>
        <taxon>Actinopterygii</taxon>
        <taxon>Neopterygii</taxon>
        <taxon>Teleostei</taxon>
        <taxon>Ostariophysi</taxon>
        <taxon>Characiformes</taxon>
        <taxon>Characoidei</taxon>
        <taxon>Pygocentrus</taxon>
    </lineage>
</organism>
<name>A0A3B4CEA9_PYGNA</name>
<dbReference type="Pfam" id="PF15556">
    <property type="entry name" value="Zwint"/>
    <property type="match status" value="1"/>
</dbReference>
<dbReference type="InterPro" id="IPR029092">
    <property type="entry name" value="Zwint-1"/>
</dbReference>
<sequence length="378" mass="42622">MATEKVVALLERSDPSHLKPCDSTEIQETGEGKVMTSYLMDCRRKQKLMCQQLCVLDEMLKLLAGIESAEQFLNEPCPPKPGSEARAAWKALKAEYHQQVQEVEGLIVTLEDNMTELHNKRQRLEALLVALETKKAECKEKESAAAKRKQKAENQLSLQLEDSLQTAQNALRVCDKRLTELKGEVEEQLARVADWTLYRDRLHDMLEVTQKNMQYRLLSVSPSELCLELLPCSTKQSLQPLRLSVTMTTDDLFHLQVFQGTAGLLEESVEGPVRQLSAALLEVMQHYISQGEMLAEIQALHSRFAIDWCPAKRLLIFLKSATTVCHLELDEGYPSAGKARLVCVRKDGNLLDLATLQPPVVNPVLTDWLEFLSSNPDL</sequence>